<dbReference type="PANTHER" id="PTHR47396:SF1">
    <property type="entry name" value="ATP-DEPENDENT HELICASE IRC3-RELATED"/>
    <property type="match status" value="1"/>
</dbReference>
<dbReference type="SUPFAM" id="SSF56024">
    <property type="entry name" value="Phospholipase D/nuclease"/>
    <property type="match status" value="1"/>
</dbReference>
<dbReference type="SUPFAM" id="SSF52540">
    <property type="entry name" value="P-loop containing nucleoside triphosphate hydrolases"/>
    <property type="match status" value="1"/>
</dbReference>
<dbReference type="AlphaFoldDB" id="A0A1K2HC48"/>
<organism evidence="5 6">
    <name type="scientific">Pseudolactococcus chungangensis CAU 28 = DSM 22330</name>
    <dbReference type="NCBI Taxonomy" id="1122154"/>
    <lineage>
        <taxon>Bacteria</taxon>
        <taxon>Bacillati</taxon>
        <taxon>Bacillota</taxon>
        <taxon>Bacilli</taxon>
        <taxon>Lactobacillales</taxon>
        <taxon>Streptococcaceae</taxon>
        <taxon>Pseudolactococcus</taxon>
    </lineage>
</organism>
<dbReference type="PROSITE" id="PS51194">
    <property type="entry name" value="HELICASE_CTER"/>
    <property type="match status" value="1"/>
</dbReference>
<dbReference type="SMART" id="SM00487">
    <property type="entry name" value="DEXDc"/>
    <property type="match status" value="1"/>
</dbReference>
<dbReference type="Pfam" id="PF13091">
    <property type="entry name" value="PLDc_2"/>
    <property type="match status" value="1"/>
</dbReference>
<evidence type="ECO:0000259" key="2">
    <source>
        <dbReference type="PROSITE" id="PS51192"/>
    </source>
</evidence>
<dbReference type="InterPro" id="IPR001650">
    <property type="entry name" value="Helicase_C-like"/>
</dbReference>
<dbReference type="InterPro" id="IPR027417">
    <property type="entry name" value="P-loop_NTPase"/>
</dbReference>
<evidence type="ECO:0000313" key="5">
    <source>
        <dbReference type="EMBL" id="SFZ74364.1"/>
    </source>
</evidence>
<dbReference type="InterPro" id="IPR025202">
    <property type="entry name" value="PLD-like_dom"/>
</dbReference>
<reference evidence="5 6" key="2">
    <citation type="submission" date="2016-11" db="EMBL/GenBank/DDBJ databases">
        <authorList>
            <person name="Jaros S."/>
            <person name="Januszkiewicz K."/>
            <person name="Wedrychowicz H."/>
        </authorList>
    </citation>
    <scope>NUCLEOTIDE SEQUENCE [LARGE SCALE GENOMIC DNA]</scope>
    <source>
        <strain evidence="5 6">DSM 22330</strain>
    </source>
</reference>
<dbReference type="Proteomes" id="UP000218979">
    <property type="component" value="Unassembled WGS sequence"/>
</dbReference>
<keyword evidence="1" id="KW-0742">SOS response</keyword>
<dbReference type="PROSITE" id="PS51192">
    <property type="entry name" value="HELICASE_ATP_BIND_1"/>
    <property type="match status" value="1"/>
</dbReference>
<dbReference type="EMBL" id="FPKS01000005">
    <property type="protein sequence ID" value="SFZ74364.1"/>
    <property type="molecule type" value="Genomic_DNA"/>
</dbReference>
<evidence type="ECO:0000313" key="7">
    <source>
        <dbReference type="Proteomes" id="UP000218979"/>
    </source>
</evidence>
<proteinExistence type="predicted"/>
<dbReference type="Pfam" id="PF11907">
    <property type="entry name" value="DUF3427"/>
    <property type="match status" value="1"/>
</dbReference>
<dbReference type="Gene3D" id="3.30.870.10">
    <property type="entry name" value="Endonuclease Chain A"/>
    <property type="match status" value="1"/>
</dbReference>
<dbReference type="GO" id="GO:0005829">
    <property type="term" value="C:cytosol"/>
    <property type="evidence" value="ECO:0007669"/>
    <property type="project" value="TreeGrafter"/>
</dbReference>
<dbReference type="InterPro" id="IPR058403">
    <property type="entry name" value="DUF8090"/>
</dbReference>
<dbReference type="CDD" id="cd18032">
    <property type="entry name" value="DEXHc_RE_I_III_res"/>
    <property type="match status" value="1"/>
</dbReference>
<dbReference type="CDD" id="cd09204">
    <property type="entry name" value="PLDc_N_DEXD_b2"/>
    <property type="match status" value="1"/>
</dbReference>
<dbReference type="CDD" id="cd18799">
    <property type="entry name" value="SF2_C_EcoAI-like"/>
    <property type="match status" value="1"/>
</dbReference>
<evidence type="ECO:0000313" key="4">
    <source>
        <dbReference type="EMBL" id="PCS04123.1"/>
    </source>
</evidence>
<dbReference type="OrthoDB" id="9802848at2"/>
<sequence>MKLIESAIKKAFIDYKLETSQSHQHRLITNNQEQHLFAQNALQDELDTCTDFFISVAFVTQSGLCFLKTHFADLASKGIRGRLITSDYLGFNHPDVFRSLLEIRNIDVRIVEKEGFHVKGYLFEQKGYHSLIIGSSNLTANALKKNIEWNVRLTSLENGEVLRESKKELEKLWNESLPLTENWVERYAKSWQEPNREKIVPNIEDEGAIYSIARPNTMQEKALENLAKLRSDGKGKGLVISATGTGKTYLSAFDVQQVNPSKMLFIVHREQILKSALKTFKKVLGGAGEDFGILSGNSKDISAKYLFATVQTISKPEILELFSKNAFDYILIDEVHKAGAVSYHKVIDYFTPKFLMGMTATPERTDNFNIFELFDYNIAYEIRLQEALQEDLLCPFHYFGVTDYEKDGVVIEETTNFENLVAEERVNFIIEKIQYYGVSRYKIRGLVFCSRKEEAKQLSEIFNNRGFYTAYLSGEDSIIKREQVVEALENGELDYIFTVDIFNEGIDIPSVNQIIMLRSTQSSIIFVQQLGRGLRKHDSKDYVTIIDFIGNYKNNYMIPMALSGDMSYNKDSLRKDTFDTNYITGISSINFEAIAKERIFKAIDDVKLDSMKSIKDAYSKLKNRLNRVPLLVDFIEQKSIDPYLIVSGKVSNIKTYYDFLVKNRDAQGEISELENKYLMFISRELLTGIRKQDILLLSEMVKGREFTRKEIKDLFQNNGLDAQEKTIDSVLNTLDLDFFSGETSKTYSGAELIEVGENIRLSVGMKKALLNNSYFKILLGDLLSASFIKSETFDKSRVFTLYQKYRRGDVIRLLNWDKQQIAQNIGGYIRKDNEFPIFITLEKGEAFSGAMMAYEDELLSTNLLKWYTKAPRNMRSPEVKAILNYDNADLNMHIFIKKSDDEGTDFYYLGEVEPLLDSIKELHKPTNDGKTKSVVEMHLKFIEAIDYKLYKYLISSK</sequence>
<dbReference type="Pfam" id="PF00271">
    <property type="entry name" value="Helicase_C"/>
    <property type="match status" value="1"/>
</dbReference>
<dbReference type="GO" id="GO:0003677">
    <property type="term" value="F:DNA binding"/>
    <property type="evidence" value="ECO:0007669"/>
    <property type="project" value="InterPro"/>
</dbReference>
<feature type="domain" description="Helicase ATP-binding" evidence="2">
    <location>
        <begin position="228"/>
        <end position="380"/>
    </location>
</feature>
<dbReference type="EMBL" id="JXJT01000005">
    <property type="protein sequence ID" value="PCS04123.1"/>
    <property type="molecule type" value="Genomic_DNA"/>
</dbReference>
<dbReference type="InterPro" id="IPR021835">
    <property type="entry name" value="DUF3427"/>
</dbReference>
<dbReference type="Proteomes" id="UP000185655">
    <property type="component" value="Unassembled WGS sequence"/>
</dbReference>
<keyword evidence="7" id="KW-1185">Reference proteome</keyword>
<dbReference type="STRING" id="1122154.SAMN02746068_01225"/>
<protein>
    <submittedName>
        <fullName evidence="5">PLD-like domain-containing protein</fullName>
    </submittedName>
</protein>
<dbReference type="GO" id="GO:0005524">
    <property type="term" value="F:ATP binding"/>
    <property type="evidence" value="ECO:0007669"/>
    <property type="project" value="InterPro"/>
</dbReference>
<dbReference type="RefSeq" id="WP_031365903.1">
    <property type="nucleotide sequence ID" value="NZ_FPKS01000005.1"/>
</dbReference>
<dbReference type="InterPro" id="IPR050742">
    <property type="entry name" value="Helicase_Restrict-Modif_Enz"/>
</dbReference>
<name>A0A1K2HC48_9LACT</name>
<gene>
    <name evidence="4" type="ORF">RR45_GL001714</name>
    <name evidence="5" type="ORF">SAMN02746068_01225</name>
</gene>
<dbReference type="InterPro" id="IPR006935">
    <property type="entry name" value="Helicase/UvrB_N"/>
</dbReference>
<reference evidence="4 7" key="1">
    <citation type="submission" date="2014-12" db="EMBL/GenBank/DDBJ databases">
        <title>Draft genome sequences of 10 type strains of Lactococcus.</title>
        <authorList>
            <person name="Sun Z."/>
            <person name="Zhong Z."/>
            <person name="Liu W."/>
            <person name="Zhang W."/>
            <person name="Zhang H."/>
        </authorList>
    </citation>
    <scope>NUCLEOTIDE SEQUENCE [LARGE SCALE GENOMIC DNA]</scope>
    <source>
        <strain evidence="4 7">DSM 22330</strain>
    </source>
</reference>
<dbReference type="GO" id="GO:0009432">
    <property type="term" value="P:SOS response"/>
    <property type="evidence" value="ECO:0007669"/>
    <property type="project" value="UniProtKB-KW"/>
</dbReference>
<dbReference type="Pfam" id="PF26350">
    <property type="entry name" value="DUF8090"/>
    <property type="match status" value="1"/>
</dbReference>
<dbReference type="GO" id="GO:0016787">
    <property type="term" value="F:hydrolase activity"/>
    <property type="evidence" value="ECO:0007669"/>
    <property type="project" value="InterPro"/>
</dbReference>
<dbReference type="Pfam" id="PF04851">
    <property type="entry name" value="ResIII"/>
    <property type="match status" value="1"/>
</dbReference>
<keyword evidence="1" id="KW-0227">DNA damage</keyword>
<evidence type="ECO:0000256" key="1">
    <source>
        <dbReference type="ARBA" id="ARBA00023236"/>
    </source>
</evidence>
<dbReference type="InterPro" id="IPR014001">
    <property type="entry name" value="Helicase_ATP-bd"/>
</dbReference>
<dbReference type="PANTHER" id="PTHR47396">
    <property type="entry name" value="TYPE I RESTRICTION ENZYME ECOKI R PROTEIN"/>
    <property type="match status" value="1"/>
</dbReference>
<evidence type="ECO:0000259" key="3">
    <source>
        <dbReference type="PROSITE" id="PS51194"/>
    </source>
</evidence>
<dbReference type="Gene3D" id="3.40.50.300">
    <property type="entry name" value="P-loop containing nucleotide triphosphate hydrolases"/>
    <property type="match status" value="2"/>
</dbReference>
<evidence type="ECO:0000313" key="6">
    <source>
        <dbReference type="Proteomes" id="UP000185655"/>
    </source>
</evidence>
<accession>A0A1K2HC48</accession>
<feature type="domain" description="Helicase C-terminal" evidence="3">
    <location>
        <begin position="431"/>
        <end position="577"/>
    </location>
</feature>
<dbReference type="SMART" id="SM00490">
    <property type="entry name" value="HELICc"/>
    <property type="match status" value="1"/>
</dbReference>